<evidence type="ECO:0000256" key="1">
    <source>
        <dbReference type="SAM" id="Phobius"/>
    </source>
</evidence>
<dbReference type="PANTHER" id="PTHR35804">
    <property type="entry name" value="LYSINE EXPORTER LYSO"/>
    <property type="match status" value="1"/>
</dbReference>
<feature type="transmembrane region" description="Helical" evidence="1">
    <location>
        <begin position="249"/>
        <end position="272"/>
    </location>
</feature>
<dbReference type="PANTHER" id="PTHR35804:SF1">
    <property type="entry name" value="LYSINE EXPORTER LYSO"/>
    <property type="match status" value="1"/>
</dbReference>
<keyword evidence="1" id="KW-1133">Transmembrane helix</keyword>
<keyword evidence="1" id="KW-0812">Transmembrane</keyword>
<dbReference type="AlphaFoldDB" id="A0A6P1MIZ7"/>
<feature type="transmembrane region" description="Helical" evidence="1">
    <location>
        <begin position="28"/>
        <end position="49"/>
    </location>
</feature>
<gene>
    <name evidence="2" type="ORF">Ami3637_00325</name>
</gene>
<keyword evidence="3" id="KW-1185">Reference proteome</keyword>
<name>A0A6P1MIZ7_9FIRM</name>
<protein>
    <submittedName>
        <fullName evidence="2">LysO family transporter</fullName>
    </submittedName>
</protein>
<dbReference type="Proteomes" id="UP000463883">
    <property type="component" value="Chromosome"/>
</dbReference>
<feature type="transmembrane region" description="Helical" evidence="1">
    <location>
        <begin position="292"/>
        <end position="319"/>
    </location>
</feature>
<accession>A0A6P1MIZ7</accession>
<feature type="transmembrane region" description="Helical" evidence="1">
    <location>
        <begin position="144"/>
        <end position="166"/>
    </location>
</feature>
<feature type="transmembrane region" description="Helical" evidence="1">
    <location>
        <begin position="178"/>
        <end position="206"/>
    </location>
</feature>
<sequence>MIFLMPFISIFIGLSVGLKIKSRKFLKIVDIISNIVLIILMITIGSNIGVNDSLMKSLGQIGINCFLISTFAIGLSIIVTFSFEKSMKLLDNINIKTDDIQVDILEDTPSENASYKSPLIWSMPLGIVSGIAFGRFLLPVELAFLLDYVIRICLIIIYIGVGISLGNNSDTLKYMKQLGWRILLVPVAILFGSILGGVISGFVLGLPLKITLISSAGMSYYSVTGAYMSSAYGVGVGTYGFVVNVIREFLTVLCLPLIIRISPGSAIASGGAGDMDTMLLPIQKFVGRDLGLVTLFNGTVLTMIVPFLLPILSGLLSLFNLR</sequence>
<feature type="transmembrane region" description="Helical" evidence="1">
    <location>
        <begin position="119"/>
        <end position="138"/>
    </location>
</feature>
<dbReference type="GO" id="GO:0015661">
    <property type="term" value="F:L-lysine efflux transmembrane transporter activity"/>
    <property type="evidence" value="ECO:0007669"/>
    <property type="project" value="InterPro"/>
</dbReference>
<organism evidence="2 3">
    <name type="scientific">Aminipila terrae</name>
    <dbReference type="NCBI Taxonomy" id="2697030"/>
    <lineage>
        <taxon>Bacteria</taxon>
        <taxon>Bacillati</taxon>
        <taxon>Bacillota</taxon>
        <taxon>Clostridia</taxon>
        <taxon>Peptostreptococcales</taxon>
        <taxon>Anaerovoracaceae</taxon>
        <taxon>Aminipila</taxon>
    </lineage>
</organism>
<keyword evidence="1" id="KW-0472">Membrane</keyword>
<evidence type="ECO:0000313" key="3">
    <source>
        <dbReference type="Proteomes" id="UP000463883"/>
    </source>
</evidence>
<dbReference type="GO" id="GO:0005886">
    <property type="term" value="C:plasma membrane"/>
    <property type="evidence" value="ECO:0007669"/>
    <property type="project" value="TreeGrafter"/>
</dbReference>
<evidence type="ECO:0000313" key="2">
    <source>
        <dbReference type="EMBL" id="QHI71035.1"/>
    </source>
</evidence>
<dbReference type="Pfam" id="PF03956">
    <property type="entry name" value="Lys_export"/>
    <property type="match status" value="1"/>
</dbReference>
<feature type="transmembrane region" description="Helical" evidence="1">
    <location>
        <begin position="218"/>
        <end position="242"/>
    </location>
</feature>
<reference evidence="2 3" key="1">
    <citation type="submission" date="2020-01" db="EMBL/GenBank/DDBJ databases">
        <title>Genomic analysis of Aminipila sp. CBA3637.</title>
        <authorList>
            <person name="Kim Y.B."/>
            <person name="Roh S.W."/>
        </authorList>
    </citation>
    <scope>NUCLEOTIDE SEQUENCE [LARGE SCALE GENOMIC DNA]</scope>
    <source>
        <strain evidence="2 3">CBA3637</strain>
    </source>
</reference>
<dbReference type="EMBL" id="CP047591">
    <property type="protein sequence ID" value="QHI71035.1"/>
    <property type="molecule type" value="Genomic_DNA"/>
</dbReference>
<proteinExistence type="predicted"/>
<feature type="transmembrane region" description="Helical" evidence="1">
    <location>
        <begin position="61"/>
        <end position="83"/>
    </location>
</feature>
<dbReference type="InterPro" id="IPR005642">
    <property type="entry name" value="LysO"/>
</dbReference>
<dbReference type="KEGG" id="amic:Ami3637_00325"/>
<dbReference type="RefSeq" id="WP_162360813.1">
    <property type="nucleotide sequence ID" value="NZ_CP047591.1"/>
</dbReference>